<keyword evidence="4 7" id="KW-0238">DNA-binding</keyword>
<evidence type="ECO:0000313" key="11">
    <source>
        <dbReference type="Proteomes" id="UP000249185"/>
    </source>
</evidence>
<name>A0A2W5N7N4_RHOSU</name>
<dbReference type="Gene3D" id="6.10.250.690">
    <property type="match status" value="1"/>
</dbReference>
<dbReference type="AlphaFoldDB" id="A0A2W5N7N4"/>
<dbReference type="SMART" id="SM00448">
    <property type="entry name" value="REC"/>
    <property type="match status" value="1"/>
</dbReference>
<accession>A0A2W5N7N4</accession>
<dbReference type="InterPro" id="IPR039420">
    <property type="entry name" value="WalR-like"/>
</dbReference>
<gene>
    <name evidence="10" type="ORF">DI556_14410</name>
</gene>
<evidence type="ECO:0000256" key="2">
    <source>
        <dbReference type="ARBA" id="ARBA00023012"/>
    </source>
</evidence>
<dbReference type="GO" id="GO:0006355">
    <property type="term" value="P:regulation of DNA-templated transcription"/>
    <property type="evidence" value="ECO:0007669"/>
    <property type="project" value="InterPro"/>
</dbReference>
<feature type="modified residue" description="4-aspartylphosphate" evidence="6">
    <location>
        <position position="62"/>
    </location>
</feature>
<protein>
    <recommendedName>
        <fullName evidence="12">DNA-binding response regulator</fullName>
    </recommendedName>
</protein>
<dbReference type="SMART" id="SM00862">
    <property type="entry name" value="Trans_reg_C"/>
    <property type="match status" value="1"/>
</dbReference>
<dbReference type="GO" id="GO:0032993">
    <property type="term" value="C:protein-DNA complex"/>
    <property type="evidence" value="ECO:0007669"/>
    <property type="project" value="TreeGrafter"/>
</dbReference>
<dbReference type="Gene3D" id="1.10.10.10">
    <property type="entry name" value="Winged helix-like DNA-binding domain superfamily/Winged helix DNA-binding domain"/>
    <property type="match status" value="1"/>
</dbReference>
<dbReference type="SUPFAM" id="SSF46894">
    <property type="entry name" value="C-terminal effector domain of the bipartite response regulators"/>
    <property type="match status" value="1"/>
</dbReference>
<evidence type="ECO:0000256" key="6">
    <source>
        <dbReference type="PROSITE-ProRule" id="PRU00169"/>
    </source>
</evidence>
<dbReference type="EMBL" id="QFPW01000012">
    <property type="protein sequence ID" value="PZQ48339.1"/>
    <property type="molecule type" value="Genomic_DNA"/>
</dbReference>
<evidence type="ECO:0000259" key="9">
    <source>
        <dbReference type="PROSITE" id="PS51755"/>
    </source>
</evidence>
<dbReference type="PANTHER" id="PTHR48111:SF4">
    <property type="entry name" value="DNA-BINDING DUAL TRANSCRIPTIONAL REGULATOR OMPR"/>
    <property type="match status" value="1"/>
</dbReference>
<dbReference type="PANTHER" id="PTHR48111">
    <property type="entry name" value="REGULATOR OF RPOS"/>
    <property type="match status" value="1"/>
</dbReference>
<dbReference type="PROSITE" id="PS51755">
    <property type="entry name" value="OMPR_PHOB"/>
    <property type="match status" value="1"/>
</dbReference>
<dbReference type="Gene3D" id="3.40.50.2300">
    <property type="match status" value="1"/>
</dbReference>
<evidence type="ECO:0000259" key="8">
    <source>
        <dbReference type="PROSITE" id="PS50110"/>
    </source>
</evidence>
<dbReference type="Pfam" id="PF00486">
    <property type="entry name" value="Trans_reg_C"/>
    <property type="match status" value="1"/>
</dbReference>
<feature type="domain" description="OmpR/PhoB-type" evidence="9">
    <location>
        <begin position="136"/>
        <end position="235"/>
    </location>
</feature>
<evidence type="ECO:0000256" key="4">
    <source>
        <dbReference type="ARBA" id="ARBA00023125"/>
    </source>
</evidence>
<dbReference type="CDD" id="cd00383">
    <property type="entry name" value="trans_reg_C"/>
    <property type="match status" value="1"/>
</dbReference>
<dbReference type="InterPro" id="IPR001867">
    <property type="entry name" value="OmpR/PhoB-type_DNA-bd"/>
</dbReference>
<evidence type="ECO:0008006" key="12">
    <source>
        <dbReference type="Google" id="ProtNLM"/>
    </source>
</evidence>
<evidence type="ECO:0000256" key="3">
    <source>
        <dbReference type="ARBA" id="ARBA00023015"/>
    </source>
</evidence>
<dbReference type="GO" id="GO:0000156">
    <property type="term" value="F:phosphorelay response regulator activity"/>
    <property type="evidence" value="ECO:0007669"/>
    <property type="project" value="TreeGrafter"/>
</dbReference>
<evidence type="ECO:0000256" key="7">
    <source>
        <dbReference type="PROSITE-ProRule" id="PRU01091"/>
    </source>
</evidence>
<proteinExistence type="predicted"/>
<keyword evidence="1 6" id="KW-0597">Phosphoprotein</keyword>
<dbReference type="SUPFAM" id="SSF52172">
    <property type="entry name" value="CheY-like"/>
    <property type="match status" value="1"/>
</dbReference>
<feature type="domain" description="Response regulatory" evidence="8">
    <location>
        <begin position="13"/>
        <end position="127"/>
    </location>
</feature>
<evidence type="ECO:0000313" key="10">
    <source>
        <dbReference type="EMBL" id="PZQ48339.1"/>
    </source>
</evidence>
<keyword evidence="5" id="KW-0804">Transcription</keyword>
<reference evidence="10 11" key="1">
    <citation type="submission" date="2017-08" db="EMBL/GenBank/DDBJ databases">
        <title>Infants hospitalized years apart are colonized by the same room-sourced microbial strains.</title>
        <authorList>
            <person name="Brooks B."/>
            <person name="Olm M.R."/>
            <person name="Firek B.A."/>
            <person name="Baker R."/>
            <person name="Thomas B.C."/>
            <person name="Morowitz M.J."/>
            <person name="Banfield J.F."/>
        </authorList>
    </citation>
    <scope>NUCLEOTIDE SEQUENCE [LARGE SCALE GENOMIC DNA]</scope>
    <source>
        <strain evidence="10">S2_005_002_R2_34</strain>
    </source>
</reference>
<dbReference type="PROSITE" id="PS50110">
    <property type="entry name" value="RESPONSE_REGULATORY"/>
    <property type="match status" value="1"/>
</dbReference>
<dbReference type="Proteomes" id="UP000249185">
    <property type="component" value="Unassembled WGS sequence"/>
</dbReference>
<dbReference type="InterPro" id="IPR011006">
    <property type="entry name" value="CheY-like_superfamily"/>
</dbReference>
<organism evidence="10 11">
    <name type="scientific">Rhodovulum sulfidophilum</name>
    <name type="common">Rhodobacter sulfidophilus</name>
    <dbReference type="NCBI Taxonomy" id="35806"/>
    <lineage>
        <taxon>Bacteria</taxon>
        <taxon>Pseudomonadati</taxon>
        <taxon>Pseudomonadota</taxon>
        <taxon>Alphaproteobacteria</taxon>
        <taxon>Rhodobacterales</taxon>
        <taxon>Paracoccaceae</taxon>
        <taxon>Rhodovulum</taxon>
    </lineage>
</organism>
<dbReference type="InterPro" id="IPR001789">
    <property type="entry name" value="Sig_transdc_resp-reg_receiver"/>
</dbReference>
<keyword evidence="2" id="KW-0902">Two-component regulatory system</keyword>
<evidence type="ECO:0000256" key="5">
    <source>
        <dbReference type="ARBA" id="ARBA00023163"/>
    </source>
</evidence>
<dbReference type="GO" id="GO:0005829">
    <property type="term" value="C:cytosol"/>
    <property type="evidence" value="ECO:0007669"/>
    <property type="project" value="TreeGrafter"/>
</dbReference>
<dbReference type="Pfam" id="PF00072">
    <property type="entry name" value="Response_reg"/>
    <property type="match status" value="1"/>
</dbReference>
<sequence>MRREDASGGEPVEVVIADDEPELRAMVADYLGAAGMKVREASEAVSLDRVLREKPARVLLIDINMPGEDGLSIARRLRARGERAGIILLTARGEEESRLAGLGGGADDYIVKPFALAELRARIEAVARRLPAPSGAGVARFGAALIDRAARRLVGADGRVTELSAQDLALLEAFLRHPGQTLSRDRLSELAHGRPLEPGERSVDIRITRLRRHVDPPGAPRVIATVWGEGYRYDPPKPCPKS</sequence>
<comment type="caution">
    <text evidence="10">The sequence shown here is derived from an EMBL/GenBank/DDBJ whole genome shotgun (WGS) entry which is preliminary data.</text>
</comment>
<evidence type="ECO:0000256" key="1">
    <source>
        <dbReference type="ARBA" id="ARBA00022553"/>
    </source>
</evidence>
<dbReference type="GO" id="GO:0000976">
    <property type="term" value="F:transcription cis-regulatory region binding"/>
    <property type="evidence" value="ECO:0007669"/>
    <property type="project" value="TreeGrafter"/>
</dbReference>
<dbReference type="InterPro" id="IPR016032">
    <property type="entry name" value="Sig_transdc_resp-reg_C-effctor"/>
</dbReference>
<keyword evidence="3" id="KW-0805">Transcription regulation</keyword>
<feature type="DNA-binding region" description="OmpR/PhoB-type" evidence="7">
    <location>
        <begin position="136"/>
        <end position="235"/>
    </location>
</feature>
<dbReference type="InterPro" id="IPR036388">
    <property type="entry name" value="WH-like_DNA-bd_sf"/>
</dbReference>